<evidence type="ECO:0000313" key="2">
    <source>
        <dbReference type="EMBL" id="GLL00038.1"/>
    </source>
</evidence>
<feature type="region of interest" description="Disordered" evidence="1">
    <location>
        <begin position="133"/>
        <end position="156"/>
    </location>
</feature>
<evidence type="ECO:0000256" key="1">
    <source>
        <dbReference type="SAM" id="MobiDB-lite"/>
    </source>
</evidence>
<reference evidence="2" key="1">
    <citation type="journal article" date="2014" name="Int. J. Syst. Evol. Microbiol.">
        <title>Complete genome sequence of Corynebacterium casei LMG S-19264T (=DSM 44701T), isolated from a smear-ripened cheese.</title>
        <authorList>
            <consortium name="US DOE Joint Genome Institute (JGI-PGF)"/>
            <person name="Walter F."/>
            <person name="Albersmeier A."/>
            <person name="Kalinowski J."/>
            <person name="Ruckert C."/>
        </authorList>
    </citation>
    <scope>NUCLEOTIDE SEQUENCE</scope>
    <source>
        <strain evidence="2">VKM Ac-1321</strain>
    </source>
</reference>
<accession>A0A9W6KEH0</accession>
<sequence>MKLYLTLERHAQHPAALCPSVVPARRLSPIVALQWQESVPASVAVSPAPAVDVPAADVLAAALVPAALVADATESVRGDLTVRHLELAGGKAEVRTDASSGTTVTTIDEIHVASAALLDQRGIRVQGTTGFSAKHSMTAPKPNGGVRGIPPRGRPV</sequence>
<evidence type="ECO:0000313" key="3">
    <source>
        <dbReference type="Proteomes" id="UP001143480"/>
    </source>
</evidence>
<proteinExistence type="predicted"/>
<keyword evidence="3" id="KW-1185">Reference proteome</keyword>
<dbReference type="RefSeq" id="WP_261962813.1">
    <property type="nucleotide sequence ID" value="NZ_BAAAXA010000001.1"/>
</dbReference>
<organism evidence="2 3">
    <name type="scientific">Dactylosporangium matsuzakiense</name>
    <dbReference type="NCBI Taxonomy" id="53360"/>
    <lineage>
        <taxon>Bacteria</taxon>
        <taxon>Bacillati</taxon>
        <taxon>Actinomycetota</taxon>
        <taxon>Actinomycetes</taxon>
        <taxon>Micromonosporales</taxon>
        <taxon>Micromonosporaceae</taxon>
        <taxon>Dactylosporangium</taxon>
    </lineage>
</organism>
<protein>
    <submittedName>
        <fullName evidence="2">Uncharacterized protein</fullName>
    </submittedName>
</protein>
<name>A0A9W6KEH0_9ACTN</name>
<dbReference type="EMBL" id="BSFP01000006">
    <property type="protein sequence ID" value="GLL00038.1"/>
    <property type="molecule type" value="Genomic_DNA"/>
</dbReference>
<feature type="compositionally biased region" description="Low complexity" evidence="1">
    <location>
        <begin position="142"/>
        <end position="156"/>
    </location>
</feature>
<dbReference type="Proteomes" id="UP001143480">
    <property type="component" value="Unassembled WGS sequence"/>
</dbReference>
<comment type="caution">
    <text evidence="2">The sequence shown here is derived from an EMBL/GenBank/DDBJ whole genome shotgun (WGS) entry which is preliminary data.</text>
</comment>
<dbReference type="AlphaFoldDB" id="A0A9W6KEH0"/>
<reference evidence="2" key="2">
    <citation type="submission" date="2023-01" db="EMBL/GenBank/DDBJ databases">
        <authorList>
            <person name="Sun Q."/>
            <person name="Evtushenko L."/>
        </authorList>
    </citation>
    <scope>NUCLEOTIDE SEQUENCE</scope>
    <source>
        <strain evidence="2">VKM Ac-1321</strain>
    </source>
</reference>
<gene>
    <name evidence="2" type="ORF">GCM10017581_017780</name>
</gene>